<gene>
    <name evidence="3" type="ORF">Athai_36970</name>
</gene>
<sequence length="208" mass="21384">MGDTTSGTSDSSDGGDLKHLGALVTVIGGVVSVLVGINALTGWNPLRSVLAGASPSATPSTTWSPVDDHPSRDTGYVPPADPVEPADSPSPDEPEDSPTPSPSPAEAAPLFTVYSEDWGGRCDPGCPMRAVFQNRGGAAGTATATFYVLPFDDRQHYLAYCSVVLPRTAHGDQAGAGCTAYTATLGQWFRANPGGRVAMQVSVHNPAS</sequence>
<keyword evidence="2" id="KW-0812">Transmembrane</keyword>
<feature type="region of interest" description="Disordered" evidence="1">
    <location>
        <begin position="52"/>
        <end position="107"/>
    </location>
</feature>
<name>A0A7R7DR02_9ACTN</name>
<keyword evidence="2" id="KW-0472">Membrane</keyword>
<dbReference type="RefSeq" id="WP_203962599.1">
    <property type="nucleotide sequence ID" value="NZ_AP023355.1"/>
</dbReference>
<dbReference type="KEGG" id="atl:Athai_36970"/>
<keyword evidence="4" id="KW-1185">Reference proteome</keyword>
<keyword evidence="2" id="KW-1133">Transmembrane helix</keyword>
<dbReference type="Proteomes" id="UP000611640">
    <property type="component" value="Chromosome"/>
</dbReference>
<dbReference type="EMBL" id="AP023355">
    <property type="protein sequence ID" value="BCJ36194.1"/>
    <property type="molecule type" value="Genomic_DNA"/>
</dbReference>
<accession>A0A7R7DR02</accession>
<feature type="compositionally biased region" description="Low complexity" evidence="1">
    <location>
        <begin position="52"/>
        <end position="65"/>
    </location>
</feature>
<evidence type="ECO:0000313" key="4">
    <source>
        <dbReference type="Proteomes" id="UP000611640"/>
    </source>
</evidence>
<dbReference type="AlphaFoldDB" id="A0A7R7DR02"/>
<evidence type="ECO:0000256" key="2">
    <source>
        <dbReference type="SAM" id="Phobius"/>
    </source>
</evidence>
<reference evidence="3 4" key="1">
    <citation type="submission" date="2020-08" db="EMBL/GenBank/DDBJ databases">
        <title>Whole genome shotgun sequence of Actinocatenispora thailandica NBRC 105041.</title>
        <authorList>
            <person name="Komaki H."/>
            <person name="Tamura T."/>
        </authorList>
    </citation>
    <scope>NUCLEOTIDE SEQUENCE [LARGE SCALE GENOMIC DNA]</scope>
    <source>
        <strain evidence="3 4">NBRC 105041</strain>
    </source>
</reference>
<organism evidence="3 4">
    <name type="scientific">Actinocatenispora thailandica</name>
    <dbReference type="NCBI Taxonomy" id="227318"/>
    <lineage>
        <taxon>Bacteria</taxon>
        <taxon>Bacillati</taxon>
        <taxon>Actinomycetota</taxon>
        <taxon>Actinomycetes</taxon>
        <taxon>Micromonosporales</taxon>
        <taxon>Micromonosporaceae</taxon>
        <taxon>Actinocatenispora</taxon>
    </lineage>
</organism>
<protein>
    <submittedName>
        <fullName evidence="3">Uncharacterized protein</fullName>
    </submittedName>
</protein>
<feature type="transmembrane region" description="Helical" evidence="2">
    <location>
        <begin position="20"/>
        <end position="40"/>
    </location>
</feature>
<evidence type="ECO:0000313" key="3">
    <source>
        <dbReference type="EMBL" id="BCJ36194.1"/>
    </source>
</evidence>
<proteinExistence type="predicted"/>
<evidence type="ECO:0000256" key="1">
    <source>
        <dbReference type="SAM" id="MobiDB-lite"/>
    </source>
</evidence>